<proteinExistence type="inferred from homology"/>
<gene>
    <name evidence="7" type="ORF">K469DRAFT_560368</name>
</gene>
<evidence type="ECO:0000256" key="3">
    <source>
        <dbReference type="ARBA" id="ARBA00022630"/>
    </source>
</evidence>
<dbReference type="InterPro" id="IPR016169">
    <property type="entry name" value="FAD-bd_PCMH_sub2"/>
</dbReference>
<evidence type="ECO:0000259" key="6">
    <source>
        <dbReference type="PROSITE" id="PS51387"/>
    </source>
</evidence>
<name>A0A6A6EJK1_9PEZI</name>
<feature type="domain" description="FAD-binding PCMH-type" evidence="6">
    <location>
        <begin position="53"/>
        <end position="225"/>
    </location>
</feature>
<keyword evidence="4" id="KW-0274">FAD</keyword>
<dbReference type="OrthoDB" id="9996127at2759"/>
<dbReference type="Gene3D" id="3.40.462.20">
    <property type="match status" value="1"/>
</dbReference>
<dbReference type="PANTHER" id="PTHR42973:SF9">
    <property type="entry name" value="FAD-BINDING PCMH-TYPE DOMAIN-CONTAINING PROTEIN-RELATED"/>
    <property type="match status" value="1"/>
</dbReference>
<keyword evidence="8" id="KW-1185">Reference proteome</keyword>
<evidence type="ECO:0000256" key="4">
    <source>
        <dbReference type="ARBA" id="ARBA00022827"/>
    </source>
</evidence>
<dbReference type="GO" id="GO:0071949">
    <property type="term" value="F:FAD binding"/>
    <property type="evidence" value="ECO:0007669"/>
    <property type="project" value="InterPro"/>
</dbReference>
<dbReference type="InterPro" id="IPR012951">
    <property type="entry name" value="BBE"/>
</dbReference>
<accession>A0A6A6EJK1</accession>
<dbReference type="Gene3D" id="3.30.43.10">
    <property type="entry name" value="Uridine Diphospho-n-acetylenolpyruvylglucosamine Reductase, domain 2"/>
    <property type="match status" value="1"/>
</dbReference>
<dbReference type="PANTHER" id="PTHR42973">
    <property type="entry name" value="BINDING OXIDOREDUCTASE, PUTATIVE (AFU_ORTHOLOGUE AFUA_1G17690)-RELATED"/>
    <property type="match status" value="1"/>
</dbReference>
<comment type="cofactor">
    <cofactor evidence="1">
        <name>FAD</name>
        <dbReference type="ChEBI" id="CHEBI:57692"/>
    </cofactor>
</comment>
<dbReference type="PROSITE" id="PS51387">
    <property type="entry name" value="FAD_PCMH"/>
    <property type="match status" value="1"/>
</dbReference>
<evidence type="ECO:0000313" key="8">
    <source>
        <dbReference type="Proteomes" id="UP000800200"/>
    </source>
</evidence>
<dbReference type="SUPFAM" id="SSF56176">
    <property type="entry name" value="FAD-binding/transporter-associated domain-like"/>
    <property type="match status" value="1"/>
</dbReference>
<dbReference type="Gene3D" id="3.30.465.10">
    <property type="match status" value="1"/>
</dbReference>
<protein>
    <submittedName>
        <fullName evidence="7">FAD-binding domain-containing protein</fullName>
    </submittedName>
</protein>
<dbReference type="GO" id="GO:0016491">
    <property type="term" value="F:oxidoreductase activity"/>
    <property type="evidence" value="ECO:0007669"/>
    <property type="project" value="UniProtKB-KW"/>
</dbReference>
<sequence length="486" mass="53614">MLFADCYAARFDSSGGRQPIDFAELGAILSPSASIFLPDDSGFENATLRWSAYSAPSFRAVVEVATEKDIQETVRFANRHLIPFLATGGAHGFVPTLGRLQNGIEIDTSNMKSIQISDDGKFAQLGPGFTNGQLIRALWAKNKRTVTGNCMCTGMMGVTLGGGHGLLQGQFGLAADQLMEARLVLANGSAITVSSESHTDLYWALRGAGHNFGILSSLKFRIHPGGNPWTFNRMLFKGDKVEEVFVAANRLTNGANHPPGLINMNLFIRIPAIDPENTLIMSTFMYEGPKVELEKLTAAFRRIGPVNETTSTSVQYPDIFDLNGQMEDDPAVCATNLNRHLCPIYLNKYNPKANRKVYNIFNNVTADPRFTYTVFLWEGYSTQAVKAVPEASTAAPWRDYNLLASPVLTYANKSLSGVALAAAKEMRKVLLDGSNSNKLHAYVNYAFGDETLQELYGFEPWRVERLKKLKKKYDPEGRFNFYAPIA</sequence>
<reference evidence="7" key="1">
    <citation type="journal article" date="2020" name="Stud. Mycol.">
        <title>101 Dothideomycetes genomes: a test case for predicting lifestyles and emergence of pathogens.</title>
        <authorList>
            <person name="Haridas S."/>
            <person name="Albert R."/>
            <person name="Binder M."/>
            <person name="Bloem J."/>
            <person name="Labutti K."/>
            <person name="Salamov A."/>
            <person name="Andreopoulos B."/>
            <person name="Baker S."/>
            <person name="Barry K."/>
            <person name="Bills G."/>
            <person name="Bluhm B."/>
            <person name="Cannon C."/>
            <person name="Castanera R."/>
            <person name="Culley D."/>
            <person name="Daum C."/>
            <person name="Ezra D."/>
            <person name="Gonzalez J."/>
            <person name="Henrissat B."/>
            <person name="Kuo A."/>
            <person name="Liang C."/>
            <person name="Lipzen A."/>
            <person name="Lutzoni F."/>
            <person name="Magnuson J."/>
            <person name="Mondo S."/>
            <person name="Nolan M."/>
            <person name="Ohm R."/>
            <person name="Pangilinan J."/>
            <person name="Park H.-J."/>
            <person name="Ramirez L."/>
            <person name="Alfaro M."/>
            <person name="Sun H."/>
            <person name="Tritt A."/>
            <person name="Yoshinaga Y."/>
            <person name="Zwiers L.-H."/>
            <person name="Turgeon B."/>
            <person name="Goodwin S."/>
            <person name="Spatafora J."/>
            <person name="Crous P."/>
            <person name="Grigoriev I."/>
        </authorList>
    </citation>
    <scope>NUCLEOTIDE SEQUENCE</scope>
    <source>
        <strain evidence="7">CBS 207.26</strain>
    </source>
</reference>
<keyword evidence="5" id="KW-0560">Oxidoreductase</keyword>
<dbReference type="Pfam" id="PF01565">
    <property type="entry name" value="FAD_binding_4"/>
    <property type="match status" value="1"/>
</dbReference>
<evidence type="ECO:0000256" key="2">
    <source>
        <dbReference type="ARBA" id="ARBA00005466"/>
    </source>
</evidence>
<dbReference type="InterPro" id="IPR016167">
    <property type="entry name" value="FAD-bd_PCMH_sub1"/>
</dbReference>
<dbReference type="InterPro" id="IPR006094">
    <property type="entry name" value="Oxid_FAD_bind_N"/>
</dbReference>
<organism evidence="7 8">
    <name type="scientific">Zopfia rhizophila CBS 207.26</name>
    <dbReference type="NCBI Taxonomy" id="1314779"/>
    <lineage>
        <taxon>Eukaryota</taxon>
        <taxon>Fungi</taxon>
        <taxon>Dikarya</taxon>
        <taxon>Ascomycota</taxon>
        <taxon>Pezizomycotina</taxon>
        <taxon>Dothideomycetes</taxon>
        <taxon>Dothideomycetes incertae sedis</taxon>
        <taxon>Zopfiaceae</taxon>
        <taxon>Zopfia</taxon>
    </lineage>
</organism>
<dbReference type="Pfam" id="PF08031">
    <property type="entry name" value="BBE"/>
    <property type="match status" value="1"/>
</dbReference>
<dbReference type="Proteomes" id="UP000800200">
    <property type="component" value="Unassembled WGS sequence"/>
</dbReference>
<comment type="similarity">
    <text evidence="2">Belongs to the oxygen-dependent FAD-linked oxidoreductase family.</text>
</comment>
<keyword evidence="3" id="KW-0285">Flavoprotein</keyword>
<evidence type="ECO:0000256" key="1">
    <source>
        <dbReference type="ARBA" id="ARBA00001974"/>
    </source>
</evidence>
<dbReference type="InterPro" id="IPR050416">
    <property type="entry name" value="FAD-linked_Oxidoreductase"/>
</dbReference>
<dbReference type="AlphaFoldDB" id="A0A6A6EJK1"/>
<evidence type="ECO:0000313" key="7">
    <source>
        <dbReference type="EMBL" id="KAF2190320.1"/>
    </source>
</evidence>
<dbReference type="EMBL" id="ML994619">
    <property type="protein sequence ID" value="KAF2190320.1"/>
    <property type="molecule type" value="Genomic_DNA"/>
</dbReference>
<evidence type="ECO:0000256" key="5">
    <source>
        <dbReference type="ARBA" id="ARBA00023002"/>
    </source>
</evidence>
<dbReference type="InterPro" id="IPR016166">
    <property type="entry name" value="FAD-bd_PCMH"/>
</dbReference>
<dbReference type="InterPro" id="IPR036318">
    <property type="entry name" value="FAD-bd_PCMH-like_sf"/>
</dbReference>